<dbReference type="SUPFAM" id="SSF53098">
    <property type="entry name" value="Ribonuclease H-like"/>
    <property type="match status" value="1"/>
</dbReference>
<dbReference type="InterPro" id="IPR012337">
    <property type="entry name" value="RNaseH-like_sf"/>
</dbReference>
<name>A0A106BHT1_THIDE</name>
<dbReference type="EMBL" id="LDUG01000053">
    <property type="protein sequence ID" value="KVW92751.1"/>
    <property type="molecule type" value="Genomic_DNA"/>
</dbReference>
<organism evidence="1 2">
    <name type="scientific">Thiobacillus denitrificans</name>
    <dbReference type="NCBI Taxonomy" id="36861"/>
    <lineage>
        <taxon>Bacteria</taxon>
        <taxon>Pseudomonadati</taxon>
        <taxon>Pseudomonadota</taxon>
        <taxon>Betaproteobacteria</taxon>
        <taxon>Nitrosomonadales</taxon>
        <taxon>Thiobacillaceae</taxon>
        <taxon>Thiobacillus</taxon>
    </lineage>
</organism>
<evidence type="ECO:0000313" key="1">
    <source>
        <dbReference type="EMBL" id="KVW92751.1"/>
    </source>
</evidence>
<sequence>MTIPYFDYFDERWSIETAFAEIKTTLKGADIVLRSKTPELVRQEFWGLLLAHHVVRKLMLEAALSRQRTPDTLSFKHSLSLIRRKLPDSGAVPPRGLPEVVVGVD</sequence>
<evidence type="ECO:0008006" key="3">
    <source>
        <dbReference type="Google" id="ProtNLM"/>
    </source>
</evidence>
<keyword evidence="2" id="KW-1185">Reference proteome</keyword>
<dbReference type="Proteomes" id="UP000064243">
    <property type="component" value="Unassembled WGS sequence"/>
</dbReference>
<reference evidence="1 2" key="1">
    <citation type="journal article" date="2015" name="Appl. Environ. Microbiol.">
        <title>Aerobic and Anaerobic Thiosulfate Oxidation by a Cold-Adapted, Subglacial Chemoautotroph.</title>
        <authorList>
            <person name="Harrold Z.R."/>
            <person name="Skidmore M.L."/>
            <person name="Hamilton T.L."/>
            <person name="Desch L."/>
            <person name="Amada K."/>
            <person name="van Gelder W."/>
            <person name="Glover K."/>
            <person name="Roden E.E."/>
            <person name="Boyd E.S."/>
        </authorList>
    </citation>
    <scope>NUCLEOTIDE SEQUENCE [LARGE SCALE GENOMIC DNA]</scope>
    <source>
        <strain evidence="1 2">RG</strain>
    </source>
</reference>
<dbReference type="AlphaFoldDB" id="A0A106BHT1"/>
<comment type="caution">
    <text evidence="1">The sequence shown here is derived from an EMBL/GenBank/DDBJ whole genome shotgun (WGS) entry which is preliminary data.</text>
</comment>
<proteinExistence type="predicted"/>
<accession>A0A106BHT1</accession>
<evidence type="ECO:0000313" key="2">
    <source>
        <dbReference type="Proteomes" id="UP000064243"/>
    </source>
</evidence>
<gene>
    <name evidence="1" type="ORF">ABW22_15375</name>
</gene>
<dbReference type="PATRIC" id="fig|36861.3.peg.2925"/>
<protein>
    <recommendedName>
        <fullName evidence="3">Transposase IS4-like domain-containing protein</fullName>
    </recommendedName>
</protein>